<proteinExistence type="predicted"/>
<evidence type="ECO:0000313" key="2">
    <source>
        <dbReference type="Proteomes" id="UP000032142"/>
    </source>
</evidence>
<evidence type="ECO:0000313" key="1">
    <source>
        <dbReference type="EMBL" id="KHG12108.1"/>
    </source>
</evidence>
<keyword evidence="2" id="KW-1185">Reference proteome</keyword>
<protein>
    <submittedName>
        <fullName evidence="1">Uncharacterized protein</fullName>
    </submittedName>
</protein>
<dbReference type="AlphaFoldDB" id="A0A0B0NC14"/>
<organism evidence="1 2">
    <name type="scientific">Gossypium arboreum</name>
    <name type="common">Tree cotton</name>
    <name type="synonym">Gossypium nanking</name>
    <dbReference type="NCBI Taxonomy" id="29729"/>
    <lineage>
        <taxon>Eukaryota</taxon>
        <taxon>Viridiplantae</taxon>
        <taxon>Streptophyta</taxon>
        <taxon>Embryophyta</taxon>
        <taxon>Tracheophyta</taxon>
        <taxon>Spermatophyta</taxon>
        <taxon>Magnoliopsida</taxon>
        <taxon>eudicotyledons</taxon>
        <taxon>Gunneridae</taxon>
        <taxon>Pentapetalae</taxon>
        <taxon>rosids</taxon>
        <taxon>malvids</taxon>
        <taxon>Malvales</taxon>
        <taxon>Malvaceae</taxon>
        <taxon>Malvoideae</taxon>
        <taxon>Gossypium</taxon>
    </lineage>
</organism>
<name>A0A0B0NC14_GOSAR</name>
<dbReference type="Proteomes" id="UP000032142">
    <property type="component" value="Unassembled WGS sequence"/>
</dbReference>
<accession>A0A0B0NC14</accession>
<gene>
    <name evidence="1" type="ORF">F383_17270</name>
</gene>
<reference evidence="2" key="1">
    <citation type="submission" date="2014-09" db="EMBL/GenBank/DDBJ databases">
        <authorList>
            <person name="Mudge J."/>
            <person name="Ramaraj T."/>
            <person name="Lindquist I.E."/>
            <person name="Bharti A.K."/>
            <person name="Sundararajan A."/>
            <person name="Cameron C.T."/>
            <person name="Woodward J.E."/>
            <person name="May G.D."/>
            <person name="Brubaker C."/>
            <person name="Broadhvest J."/>
            <person name="Wilkins T.A."/>
        </authorList>
    </citation>
    <scope>NUCLEOTIDE SEQUENCE</scope>
    <source>
        <strain evidence="2">cv. AKA8401</strain>
    </source>
</reference>
<sequence>MKTSAQQSRSEATKMKQNGFGGFSQGISRAESGYQVNALENACGEKWKMMTYEPFWTRAAKKMMLQSRLFAV</sequence>
<dbReference type="EMBL" id="KN397063">
    <property type="protein sequence ID" value="KHG12108.1"/>
    <property type="molecule type" value="Genomic_DNA"/>
</dbReference>